<protein>
    <submittedName>
        <fullName evidence="1">Uncharacterized protein</fullName>
    </submittedName>
</protein>
<proteinExistence type="predicted"/>
<sequence>MQLIIPPGETEFRKYSYFFDAAANTDFTTVDGLIQVLRNVRTTPRSLSGDQATMHEMMGVTTVGSSQRLYLTRIGCSGGPFDFSSTQKFVDTFLPTSLGTGRRTANAASIDPPVAGPVSQEVFPSPGGNYVQGMSCLSPTKVGQNTVGQVSYTFADTTSYIASAGTQRSGSIGQTRQDIRTSTATALTSRTLISWDSSTSRVGLYLVMTQALAADQVGFNWSAYLSGDTRAGPAIKVTASDPNVPYYQATLTPESDIVLAKGLILIANGSNLLVVKLASADFSFPATTPGQPCSGTIAALPQIVSAQRTFTL</sequence>
<accession>A0A7T8EPE4</accession>
<gene>
    <name evidence="1" type="ORF">pEaSNUABM5_00091</name>
</gene>
<organism evidence="1 2">
    <name type="scientific">Erwinia phage pEa_SNUABM_5</name>
    <dbReference type="NCBI Taxonomy" id="2797313"/>
    <lineage>
        <taxon>Viruses</taxon>
        <taxon>Duplodnaviria</taxon>
        <taxon>Heunggongvirae</taxon>
        <taxon>Uroviricota</taxon>
        <taxon>Caudoviricetes</taxon>
        <taxon>Rivsvirus</taxon>
        <taxon>Rivsvirus SNUABM5</taxon>
    </lineage>
</organism>
<keyword evidence="2" id="KW-1185">Reference proteome</keyword>
<evidence type="ECO:0000313" key="2">
    <source>
        <dbReference type="Proteomes" id="UP000596123"/>
    </source>
</evidence>
<name>A0A7T8EPE4_9CAUD</name>
<dbReference type="EMBL" id="MW366843">
    <property type="protein sequence ID" value="QQO90233.1"/>
    <property type="molecule type" value="Genomic_DNA"/>
</dbReference>
<reference evidence="1 2" key="1">
    <citation type="submission" date="2020-12" db="EMBL/GenBank/DDBJ databases">
        <title>Complete genome sequence of Erwinia phage pEa_SNUABM_5.</title>
        <authorList>
            <person name="Kim S.G."/>
            <person name="Lee S.B."/>
            <person name="Kwon J."/>
            <person name="Park S.C."/>
        </authorList>
    </citation>
    <scope>NUCLEOTIDE SEQUENCE [LARGE SCALE GENOMIC DNA]</scope>
</reference>
<dbReference type="Proteomes" id="UP000596123">
    <property type="component" value="Segment"/>
</dbReference>
<evidence type="ECO:0000313" key="1">
    <source>
        <dbReference type="EMBL" id="QQO90233.1"/>
    </source>
</evidence>